<proteinExistence type="predicted"/>
<dbReference type="Proteomes" id="UP000324222">
    <property type="component" value="Unassembled WGS sequence"/>
</dbReference>
<dbReference type="EMBL" id="VSRR010057659">
    <property type="protein sequence ID" value="MPC81686.1"/>
    <property type="molecule type" value="Genomic_DNA"/>
</dbReference>
<sequence>MQQVEHPALLAFLRHHNRASAVSRHIQFLPCASDPSLRYSIVILPPPSLTPAQESWSDLGVRSNSTYFGTSTFCSERYRSGHASRWPPVIRWLSKLIQCAGVVAS</sequence>
<name>A0A5B7II86_PORTR</name>
<reference evidence="1 2" key="1">
    <citation type="submission" date="2019-05" db="EMBL/GenBank/DDBJ databases">
        <title>Another draft genome of Portunus trituberculatus and its Hox gene families provides insights of decapod evolution.</title>
        <authorList>
            <person name="Jeong J.-H."/>
            <person name="Song I."/>
            <person name="Kim S."/>
            <person name="Choi T."/>
            <person name="Kim D."/>
            <person name="Ryu S."/>
            <person name="Kim W."/>
        </authorList>
    </citation>
    <scope>NUCLEOTIDE SEQUENCE [LARGE SCALE GENOMIC DNA]</scope>
    <source>
        <tissue evidence="1">Muscle</tissue>
    </source>
</reference>
<accession>A0A5B7II86</accession>
<keyword evidence="2" id="KW-1185">Reference proteome</keyword>
<organism evidence="1 2">
    <name type="scientific">Portunus trituberculatus</name>
    <name type="common">Swimming crab</name>
    <name type="synonym">Neptunus trituberculatus</name>
    <dbReference type="NCBI Taxonomy" id="210409"/>
    <lineage>
        <taxon>Eukaryota</taxon>
        <taxon>Metazoa</taxon>
        <taxon>Ecdysozoa</taxon>
        <taxon>Arthropoda</taxon>
        <taxon>Crustacea</taxon>
        <taxon>Multicrustacea</taxon>
        <taxon>Malacostraca</taxon>
        <taxon>Eumalacostraca</taxon>
        <taxon>Eucarida</taxon>
        <taxon>Decapoda</taxon>
        <taxon>Pleocyemata</taxon>
        <taxon>Brachyura</taxon>
        <taxon>Eubrachyura</taxon>
        <taxon>Portunoidea</taxon>
        <taxon>Portunidae</taxon>
        <taxon>Portuninae</taxon>
        <taxon>Portunus</taxon>
    </lineage>
</organism>
<protein>
    <submittedName>
        <fullName evidence="1">Uncharacterized protein</fullName>
    </submittedName>
</protein>
<comment type="caution">
    <text evidence="1">The sequence shown here is derived from an EMBL/GenBank/DDBJ whole genome shotgun (WGS) entry which is preliminary data.</text>
</comment>
<dbReference type="AlphaFoldDB" id="A0A5B7II86"/>
<gene>
    <name evidence="1" type="ORF">E2C01_076316</name>
</gene>
<evidence type="ECO:0000313" key="1">
    <source>
        <dbReference type="EMBL" id="MPC81686.1"/>
    </source>
</evidence>
<evidence type="ECO:0000313" key="2">
    <source>
        <dbReference type="Proteomes" id="UP000324222"/>
    </source>
</evidence>